<keyword evidence="7" id="KW-0460">Magnesium</keyword>
<dbReference type="GO" id="GO:0008360">
    <property type="term" value="P:regulation of cell shape"/>
    <property type="evidence" value="ECO:0007669"/>
    <property type="project" value="UniProtKB-KW"/>
</dbReference>
<dbReference type="GO" id="GO:0005524">
    <property type="term" value="F:ATP binding"/>
    <property type="evidence" value="ECO:0007669"/>
    <property type="project" value="UniProtKB-UniRule"/>
</dbReference>
<dbReference type="GO" id="GO:0071555">
    <property type="term" value="P:cell wall organization"/>
    <property type="evidence" value="ECO:0007669"/>
    <property type="project" value="UniProtKB-KW"/>
</dbReference>
<feature type="binding site" evidence="7">
    <location>
        <begin position="166"/>
        <end position="167"/>
    </location>
    <ligand>
        <name>UDP-N-acetyl-alpha-D-muramoyl-L-alanyl-D-glutamate</name>
        <dbReference type="ChEBI" id="CHEBI:83900"/>
    </ligand>
</feature>
<keyword evidence="7" id="KW-0067">ATP-binding</keyword>
<dbReference type="Pfam" id="PF02875">
    <property type="entry name" value="Mur_ligase_C"/>
    <property type="match status" value="1"/>
</dbReference>
<comment type="PTM">
    <text evidence="7">Carboxylation is probably crucial for Mg(2+) binding and, consequently, for the gamma-phosphate positioning of ATP.</text>
</comment>
<keyword evidence="7 12" id="KW-0436">Ligase</keyword>
<keyword evidence="7" id="KW-0963">Cytoplasm</keyword>
<evidence type="ECO:0000256" key="1">
    <source>
        <dbReference type="ARBA" id="ARBA00005898"/>
    </source>
</evidence>
<dbReference type="InterPro" id="IPR036615">
    <property type="entry name" value="Mur_ligase_C_dom_sf"/>
</dbReference>
<protein>
    <recommendedName>
        <fullName evidence="7">UDP-N-acetylmuramyl-tripeptide synthetase</fullName>
        <ecNumber evidence="7">6.3.2.-</ecNumber>
    </recommendedName>
    <alternativeName>
        <fullName evidence="7">UDP-MurNAc-tripeptide synthetase</fullName>
    </alternativeName>
</protein>
<feature type="binding site" evidence="7">
    <location>
        <position position="43"/>
    </location>
    <ligand>
        <name>UDP-N-acetyl-alpha-D-muramoyl-L-alanyl-D-glutamate</name>
        <dbReference type="ChEBI" id="CHEBI:83900"/>
    </ligand>
</feature>
<evidence type="ECO:0000256" key="5">
    <source>
        <dbReference type="ARBA" id="ARBA00023306"/>
    </source>
</evidence>
<comment type="subcellular location">
    <subcellularLocation>
        <location evidence="7 8">Cytoplasm</location>
    </subcellularLocation>
</comment>
<comment type="similarity">
    <text evidence="1 7">Belongs to the MurCDEF family. MurE subfamily.</text>
</comment>
<feature type="modified residue" description="N6-carboxylysine" evidence="7">
    <location>
        <position position="233"/>
    </location>
</feature>
<gene>
    <name evidence="7" type="primary">murE</name>
    <name evidence="12" type="ORF">FYJ24_03785</name>
</gene>
<evidence type="ECO:0000313" key="13">
    <source>
        <dbReference type="Proteomes" id="UP000470875"/>
    </source>
</evidence>
<keyword evidence="4 7" id="KW-0573">Peptidoglycan synthesis</keyword>
<dbReference type="AlphaFoldDB" id="A0A6N7W6N8"/>
<proteinExistence type="inferred from homology"/>
<dbReference type="Pfam" id="PF08245">
    <property type="entry name" value="Mur_ligase_M"/>
    <property type="match status" value="1"/>
</dbReference>
<evidence type="ECO:0000313" key="12">
    <source>
        <dbReference type="EMBL" id="MSS83896.1"/>
    </source>
</evidence>
<dbReference type="GO" id="GO:0000287">
    <property type="term" value="F:magnesium ion binding"/>
    <property type="evidence" value="ECO:0007669"/>
    <property type="project" value="UniProtKB-UniRule"/>
</dbReference>
<feature type="binding site" evidence="7">
    <location>
        <position position="201"/>
    </location>
    <ligand>
        <name>UDP-N-acetyl-alpha-D-muramoyl-L-alanyl-D-glutamate</name>
        <dbReference type="ChEBI" id="CHEBI:83900"/>
    </ligand>
</feature>
<comment type="caution">
    <text evidence="7">Lacks conserved residue(s) required for the propagation of feature annotation.</text>
</comment>
<dbReference type="RefSeq" id="WP_154543770.1">
    <property type="nucleotide sequence ID" value="NZ_VULO01000004.1"/>
</dbReference>
<dbReference type="GO" id="GO:0009252">
    <property type="term" value="P:peptidoglycan biosynthetic process"/>
    <property type="evidence" value="ECO:0007669"/>
    <property type="project" value="UniProtKB-UniRule"/>
</dbReference>
<keyword evidence="2 7" id="KW-0132">Cell division</keyword>
<keyword evidence="3 7" id="KW-0133">Cell shape</keyword>
<dbReference type="InterPro" id="IPR004101">
    <property type="entry name" value="Mur_ligase_C"/>
</dbReference>
<dbReference type="GO" id="GO:0016881">
    <property type="term" value="F:acid-amino acid ligase activity"/>
    <property type="evidence" value="ECO:0007669"/>
    <property type="project" value="UniProtKB-UniRule"/>
</dbReference>
<dbReference type="InterPro" id="IPR013221">
    <property type="entry name" value="Mur_ligase_cen"/>
</dbReference>
<reference evidence="12 13" key="1">
    <citation type="submission" date="2019-08" db="EMBL/GenBank/DDBJ databases">
        <title>In-depth cultivation of the pig gut microbiome towards novel bacterial diversity and tailored functional studies.</title>
        <authorList>
            <person name="Wylensek D."/>
            <person name="Hitch T.C.A."/>
            <person name="Clavel T."/>
        </authorList>
    </citation>
    <scope>NUCLEOTIDE SEQUENCE [LARGE SCALE GENOMIC DNA]</scope>
    <source>
        <strain evidence="12 13">WB03_NA08</strain>
    </source>
</reference>
<dbReference type="SUPFAM" id="SSF53623">
    <property type="entry name" value="MurD-like peptide ligases, catalytic domain"/>
    <property type="match status" value="1"/>
</dbReference>
<dbReference type="InterPro" id="IPR000713">
    <property type="entry name" value="Mur_ligase_N"/>
</dbReference>
<keyword evidence="13" id="KW-1185">Reference proteome</keyword>
<evidence type="ECO:0000256" key="4">
    <source>
        <dbReference type="ARBA" id="ARBA00022984"/>
    </source>
</evidence>
<comment type="function">
    <text evidence="7">Catalyzes the addition of an amino acid to the nucleotide precursor UDP-N-acetylmuramoyl-L-alanyl-D-glutamate (UMAG) in the biosynthesis of bacterial cell-wall peptidoglycan.</text>
</comment>
<feature type="binding site" evidence="7">
    <location>
        <position position="41"/>
    </location>
    <ligand>
        <name>UDP-N-acetyl-alpha-D-muramoyl-L-alanyl-D-glutamate</name>
        <dbReference type="ChEBI" id="CHEBI:83900"/>
    </ligand>
</feature>
<feature type="binding site" evidence="7">
    <location>
        <begin position="124"/>
        <end position="130"/>
    </location>
    <ligand>
        <name>ATP</name>
        <dbReference type="ChEBI" id="CHEBI:30616"/>
    </ligand>
</feature>
<keyword evidence="6 7" id="KW-0961">Cell wall biogenesis/degradation</keyword>
<dbReference type="GO" id="GO:0005737">
    <property type="term" value="C:cytoplasm"/>
    <property type="evidence" value="ECO:0007669"/>
    <property type="project" value="UniProtKB-SubCell"/>
</dbReference>
<evidence type="ECO:0000256" key="2">
    <source>
        <dbReference type="ARBA" id="ARBA00022618"/>
    </source>
</evidence>
<dbReference type="InterPro" id="IPR005761">
    <property type="entry name" value="UDP-N-AcMur-Glu-dNH2Pim_ligase"/>
</dbReference>
<dbReference type="PANTHER" id="PTHR23135">
    <property type="entry name" value="MUR LIGASE FAMILY MEMBER"/>
    <property type="match status" value="1"/>
</dbReference>
<name>A0A6N7W6N8_9ACTO</name>
<dbReference type="EMBL" id="VULO01000004">
    <property type="protein sequence ID" value="MSS83896.1"/>
    <property type="molecule type" value="Genomic_DNA"/>
</dbReference>
<comment type="cofactor">
    <cofactor evidence="7">
        <name>Mg(2+)</name>
        <dbReference type="ChEBI" id="CHEBI:18420"/>
    </cofactor>
</comment>
<evidence type="ECO:0000256" key="7">
    <source>
        <dbReference type="HAMAP-Rule" id="MF_00208"/>
    </source>
</evidence>
<evidence type="ECO:0000256" key="8">
    <source>
        <dbReference type="RuleBase" id="RU004135"/>
    </source>
</evidence>
<feature type="domain" description="Mur ligase N-terminal catalytic" evidence="9">
    <location>
        <begin position="35"/>
        <end position="110"/>
    </location>
</feature>
<dbReference type="InterPro" id="IPR035911">
    <property type="entry name" value="MurE/MurF_N"/>
</dbReference>
<dbReference type="Gene3D" id="3.40.1390.10">
    <property type="entry name" value="MurE/MurF, N-terminal domain"/>
    <property type="match status" value="1"/>
</dbReference>
<dbReference type="HAMAP" id="MF_00208">
    <property type="entry name" value="MurE"/>
    <property type="match status" value="1"/>
</dbReference>
<dbReference type="Gene3D" id="3.90.190.20">
    <property type="entry name" value="Mur ligase, C-terminal domain"/>
    <property type="match status" value="1"/>
</dbReference>
<dbReference type="SUPFAM" id="SSF63418">
    <property type="entry name" value="MurE/MurF N-terminal domain"/>
    <property type="match status" value="1"/>
</dbReference>
<dbReference type="PANTHER" id="PTHR23135:SF4">
    <property type="entry name" value="UDP-N-ACETYLMURAMOYL-L-ALANYL-D-GLUTAMATE--2,6-DIAMINOPIMELATE LIGASE MURE HOMOLOG, CHLOROPLASTIC"/>
    <property type="match status" value="1"/>
</dbReference>
<dbReference type="InterPro" id="IPR036565">
    <property type="entry name" value="Mur-like_cat_sf"/>
</dbReference>
<sequence length="515" mass="55194">MSIGQQYRPNLSVRSLRDLLDGVEGVHSSEIPDVEIEGISLDSHDLEPGWLFVGVPGEHHHGARFAESAIKQGAVAVVTDMVGAAHVSGAPTIIVEDPRSVAAELAVRFYGGSHQHLKTVAVTGTNGKTTTSYMVRSALGSTCGEVGLMATGMIDVDGRPQYMLRTTAEAPVVQRGLAVAAQENRGAVVVEASAHAMSLGRLDGLMFDAVAFTNLQHDHLDYYHTMDKYFQAKALLFTPEHARAGVVCTDDSWGRRLASEASIPIVTVSALTETPSGVNMDHHWSVSWFGPREDRWGTAFTLVSPEGIAYEAFSPIPGAVNVQNAAVAILAATQAGVPIEEAIRGVGHTPPVAGRMELVPSDEARQPRVLVDYAHTPEALRALLETVRPLVKGRIILVFGTDGDRDASKREELGEIAAEMADILWVTDENPRTEDPASIRAYLMRGIARVRPTLEGVTEVSQCRRDATRMAIQAASVGDLVMITGKGSEASQEIMGVFHAYSDTIVATEVLTAPL</sequence>
<feature type="domain" description="Mur ligase central" evidence="11">
    <location>
        <begin position="122"/>
        <end position="332"/>
    </location>
</feature>
<dbReference type="NCBIfam" id="NF001126">
    <property type="entry name" value="PRK00139.1-4"/>
    <property type="match status" value="1"/>
</dbReference>
<evidence type="ECO:0000256" key="3">
    <source>
        <dbReference type="ARBA" id="ARBA00022960"/>
    </source>
</evidence>
<evidence type="ECO:0000259" key="11">
    <source>
        <dbReference type="Pfam" id="PF08245"/>
    </source>
</evidence>
<organism evidence="12 13">
    <name type="scientific">Scrofimicrobium canadense</name>
    <dbReference type="NCBI Taxonomy" id="2652290"/>
    <lineage>
        <taxon>Bacteria</taxon>
        <taxon>Bacillati</taxon>
        <taxon>Actinomycetota</taxon>
        <taxon>Actinomycetes</taxon>
        <taxon>Actinomycetales</taxon>
        <taxon>Actinomycetaceae</taxon>
        <taxon>Scrofimicrobium</taxon>
    </lineage>
</organism>
<dbReference type="EC" id="6.3.2.-" evidence="7"/>
<dbReference type="Proteomes" id="UP000470875">
    <property type="component" value="Unassembled WGS sequence"/>
</dbReference>
<dbReference type="SUPFAM" id="SSF53244">
    <property type="entry name" value="MurD-like peptide ligases, peptide-binding domain"/>
    <property type="match status" value="1"/>
</dbReference>
<evidence type="ECO:0000259" key="9">
    <source>
        <dbReference type="Pfam" id="PF01225"/>
    </source>
</evidence>
<comment type="caution">
    <text evidence="12">The sequence shown here is derived from an EMBL/GenBank/DDBJ whole genome shotgun (WGS) entry which is preliminary data.</text>
</comment>
<dbReference type="Gene3D" id="3.40.1190.10">
    <property type="entry name" value="Mur-like, catalytic domain"/>
    <property type="match status" value="1"/>
</dbReference>
<evidence type="ECO:0000256" key="6">
    <source>
        <dbReference type="ARBA" id="ARBA00023316"/>
    </source>
</evidence>
<dbReference type="Pfam" id="PF01225">
    <property type="entry name" value="Mur_ligase"/>
    <property type="match status" value="1"/>
</dbReference>
<dbReference type="NCBIfam" id="TIGR01085">
    <property type="entry name" value="murE"/>
    <property type="match status" value="1"/>
</dbReference>
<dbReference type="UniPathway" id="UPA00219"/>
<accession>A0A6N7W6N8</accession>
<evidence type="ECO:0000259" key="10">
    <source>
        <dbReference type="Pfam" id="PF02875"/>
    </source>
</evidence>
<keyword evidence="5 7" id="KW-0131">Cell cycle</keyword>
<feature type="binding site" evidence="7">
    <location>
        <position position="193"/>
    </location>
    <ligand>
        <name>UDP-N-acetyl-alpha-D-muramoyl-L-alanyl-D-glutamate</name>
        <dbReference type="ChEBI" id="CHEBI:83900"/>
    </ligand>
</feature>
<keyword evidence="7" id="KW-0547">Nucleotide-binding</keyword>
<comment type="pathway">
    <text evidence="7 8">Cell wall biogenesis; peptidoglycan biosynthesis.</text>
</comment>
<feature type="domain" description="Mur ligase C-terminal" evidence="10">
    <location>
        <begin position="354"/>
        <end position="487"/>
    </location>
</feature>
<dbReference type="GO" id="GO:0051301">
    <property type="term" value="P:cell division"/>
    <property type="evidence" value="ECO:0007669"/>
    <property type="project" value="UniProtKB-KW"/>
</dbReference>